<name>A0AAQ3Q113_9LILI</name>
<reference evidence="1 2" key="1">
    <citation type="submission" date="2023-10" db="EMBL/GenBank/DDBJ databases">
        <title>Chromosome-scale genome assembly provides insights into flower coloration mechanisms of Canna indica.</title>
        <authorList>
            <person name="Li C."/>
        </authorList>
    </citation>
    <scope>NUCLEOTIDE SEQUENCE [LARGE SCALE GENOMIC DNA]</scope>
    <source>
        <tissue evidence="1">Flower</tissue>
    </source>
</reference>
<keyword evidence="2" id="KW-1185">Reference proteome</keyword>
<dbReference type="EMBL" id="CP136890">
    <property type="protein sequence ID" value="WOK92785.1"/>
    <property type="molecule type" value="Genomic_DNA"/>
</dbReference>
<evidence type="ECO:0000313" key="1">
    <source>
        <dbReference type="EMBL" id="WOK92785.1"/>
    </source>
</evidence>
<gene>
    <name evidence="1" type="ORF">Cni_G01477</name>
</gene>
<organism evidence="1 2">
    <name type="scientific">Canna indica</name>
    <name type="common">Indian-shot</name>
    <dbReference type="NCBI Taxonomy" id="4628"/>
    <lineage>
        <taxon>Eukaryota</taxon>
        <taxon>Viridiplantae</taxon>
        <taxon>Streptophyta</taxon>
        <taxon>Embryophyta</taxon>
        <taxon>Tracheophyta</taxon>
        <taxon>Spermatophyta</taxon>
        <taxon>Magnoliopsida</taxon>
        <taxon>Liliopsida</taxon>
        <taxon>Zingiberales</taxon>
        <taxon>Cannaceae</taxon>
        <taxon>Canna</taxon>
    </lineage>
</organism>
<accession>A0AAQ3Q113</accession>
<protein>
    <submittedName>
        <fullName evidence="1">Uncharacterized protein</fullName>
    </submittedName>
</protein>
<dbReference type="Proteomes" id="UP001327560">
    <property type="component" value="Chromosome 1"/>
</dbReference>
<sequence length="102" mass="11220">MPTWLTSEQIGRCALLWPPHCRRLKMGGVGIERWGRWGCGRGGEDDFGSLPAIARLLRPFSSSPPLGGGGRWRDSTVEAGAHRIRRGREEGGCAPHVSWERG</sequence>
<dbReference type="AlphaFoldDB" id="A0AAQ3Q113"/>
<evidence type="ECO:0000313" key="2">
    <source>
        <dbReference type="Proteomes" id="UP001327560"/>
    </source>
</evidence>
<proteinExistence type="predicted"/>